<proteinExistence type="predicted"/>
<gene>
    <name evidence="2" type="ORF">BQ4739_LOCUS10832</name>
</gene>
<protein>
    <submittedName>
        <fullName evidence="2">Uncharacterized protein</fullName>
    </submittedName>
</protein>
<sequence>MQQQQQQTQQQQQQQQQAPHDPARVLQRIREICLGHMRTVMSLARAGKPELVIALGAIDYETGQILPKLPSGLLTELHRYAIKQLQLSEQQKHRIADIFSVVVELMQAVAAHEVHLMQPQPGSSSSSSSGRQGDGSDSGYSRLRGSSIAAVQSQSRLQHTIQLWAGITLGQRKEYMLRMICGAFVCASLTWVQQAQLGIYCSPYAFSTTLVAEVVAEEVAAQQQQQQQQQQ</sequence>
<dbReference type="Proteomes" id="UP000256970">
    <property type="component" value="Unassembled WGS sequence"/>
</dbReference>
<feature type="compositionally biased region" description="Low complexity" evidence="1">
    <location>
        <begin position="1"/>
        <end position="17"/>
    </location>
</feature>
<evidence type="ECO:0000256" key="1">
    <source>
        <dbReference type="SAM" id="MobiDB-lite"/>
    </source>
</evidence>
<evidence type="ECO:0000313" key="3">
    <source>
        <dbReference type="Proteomes" id="UP000256970"/>
    </source>
</evidence>
<organism evidence="2 3">
    <name type="scientific">Tetradesmus obliquus</name>
    <name type="common">Green alga</name>
    <name type="synonym">Acutodesmus obliquus</name>
    <dbReference type="NCBI Taxonomy" id="3088"/>
    <lineage>
        <taxon>Eukaryota</taxon>
        <taxon>Viridiplantae</taxon>
        <taxon>Chlorophyta</taxon>
        <taxon>core chlorophytes</taxon>
        <taxon>Chlorophyceae</taxon>
        <taxon>CS clade</taxon>
        <taxon>Sphaeropleales</taxon>
        <taxon>Scenedesmaceae</taxon>
        <taxon>Tetradesmus</taxon>
    </lineage>
</organism>
<dbReference type="EMBL" id="FNXT01000996">
    <property type="protein sequence ID" value="SZX70638.1"/>
    <property type="molecule type" value="Genomic_DNA"/>
</dbReference>
<accession>A0A383VYU9</accession>
<feature type="compositionally biased region" description="Low complexity" evidence="1">
    <location>
        <begin position="119"/>
        <end position="141"/>
    </location>
</feature>
<feature type="region of interest" description="Disordered" evidence="1">
    <location>
        <begin position="1"/>
        <end position="22"/>
    </location>
</feature>
<evidence type="ECO:0000313" key="2">
    <source>
        <dbReference type="EMBL" id="SZX70638.1"/>
    </source>
</evidence>
<keyword evidence="3" id="KW-1185">Reference proteome</keyword>
<feature type="region of interest" description="Disordered" evidence="1">
    <location>
        <begin position="117"/>
        <end position="141"/>
    </location>
</feature>
<name>A0A383VYU9_TETOB</name>
<reference evidence="2 3" key="1">
    <citation type="submission" date="2016-10" db="EMBL/GenBank/DDBJ databases">
        <authorList>
            <person name="Cai Z."/>
        </authorList>
    </citation>
    <scope>NUCLEOTIDE SEQUENCE [LARGE SCALE GENOMIC DNA]</scope>
</reference>
<dbReference type="AlphaFoldDB" id="A0A383VYU9"/>